<dbReference type="AlphaFoldDB" id="A0A8K0KK18"/>
<comment type="similarity">
    <text evidence="3">Belongs to the serpin family.</text>
</comment>
<dbReference type="Gene3D" id="2.10.310.10">
    <property type="entry name" value="Serpins superfamily"/>
    <property type="match status" value="1"/>
</dbReference>
<feature type="signal peptide" evidence="4">
    <location>
        <begin position="1"/>
        <end position="23"/>
    </location>
</feature>
<keyword evidence="7" id="KW-1185">Reference proteome</keyword>
<dbReference type="InterPro" id="IPR036186">
    <property type="entry name" value="Serpin_sf"/>
</dbReference>
<evidence type="ECO:0000256" key="1">
    <source>
        <dbReference type="ARBA" id="ARBA00022690"/>
    </source>
</evidence>
<evidence type="ECO:0000256" key="3">
    <source>
        <dbReference type="RuleBase" id="RU000411"/>
    </source>
</evidence>
<dbReference type="Pfam" id="PF00079">
    <property type="entry name" value="Serpin"/>
    <property type="match status" value="1"/>
</dbReference>
<protein>
    <recommendedName>
        <fullName evidence="5">Serpin domain-containing protein</fullName>
    </recommendedName>
</protein>
<dbReference type="OrthoDB" id="9440847at2759"/>
<dbReference type="Proteomes" id="UP000792457">
    <property type="component" value="Unassembled WGS sequence"/>
</dbReference>
<dbReference type="SMART" id="SM00093">
    <property type="entry name" value="SERPIN"/>
    <property type="match status" value="1"/>
</dbReference>
<dbReference type="PROSITE" id="PS00284">
    <property type="entry name" value="SERPIN"/>
    <property type="match status" value="1"/>
</dbReference>
<evidence type="ECO:0000259" key="5">
    <source>
        <dbReference type="SMART" id="SM00093"/>
    </source>
</evidence>
<dbReference type="SUPFAM" id="SSF56574">
    <property type="entry name" value="Serpins"/>
    <property type="match status" value="1"/>
</dbReference>
<dbReference type="Gene3D" id="3.30.497.10">
    <property type="entry name" value="Antithrombin, subunit I, domain 2"/>
    <property type="match status" value="1"/>
</dbReference>
<dbReference type="InterPro" id="IPR042185">
    <property type="entry name" value="Serpin_sf_2"/>
</dbReference>
<reference evidence="6" key="2">
    <citation type="submission" date="2017-10" db="EMBL/GenBank/DDBJ databases">
        <title>Ladona fulva Genome sequencing and assembly.</title>
        <authorList>
            <person name="Murali S."/>
            <person name="Richards S."/>
            <person name="Bandaranaike D."/>
            <person name="Bellair M."/>
            <person name="Blankenburg K."/>
            <person name="Chao H."/>
            <person name="Dinh H."/>
            <person name="Doddapaneni H."/>
            <person name="Dugan-Rocha S."/>
            <person name="Elkadiri S."/>
            <person name="Gnanaolivu R."/>
            <person name="Hernandez B."/>
            <person name="Skinner E."/>
            <person name="Javaid M."/>
            <person name="Lee S."/>
            <person name="Li M."/>
            <person name="Ming W."/>
            <person name="Munidasa M."/>
            <person name="Muniz J."/>
            <person name="Nguyen L."/>
            <person name="Hughes D."/>
            <person name="Osuji N."/>
            <person name="Pu L.-L."/>
            <person name="Puazo M."/>
            <person name="Qu C."/>
            <person name="Quiroz J."/>
            <person name="Raj R."/>
            <person name="Weissenberger G."/>
            <person name="Xin Y."/>
            <person name="Zou X."/>
            <person name="Han Y."/>
            <person name="Worley K."/>
            <person name="Muzny D."/>
            <person name="Gibbs R."/>
        </authorList>
    </citation>
    <scope>NUCLEOTIDE SEQUENCE</scope>
    <source>
        <strain evidence="6">Sampled in the wild</strain>
    </source>
</reference>
<accession>A0A8K0KK18</accession>
<evidence type="ECO:0000313" key="6">
    <source>
        <dbReference type="EMBL" id="KAG8236022.1"/>
    </source>
</evidence>
<dbReference type="InterPro" id="IPR000215">
    <property type="entry name" value="Serpin_fam"/>
</dbReference>
<dbReference type="Gene3D" id="6.20.40.10">
    <property type="match status" value="1"/>
</dbReference>
<dbReference type="PANTHER" id="PTHR11461">
    <property type="entry name" value="SERINE PROTEASE INHIBITOR, SERPIN"/>
    <property type="match status" value="1"/>
</dbReference>
<feature type="chain" id="PRO_5035451397" description="Serpin domain-containing protein" evidence="4">
    <location>
        <begin position="24"/>
        <end position="435"/>
    </location>
</feature>
<evidence type="ECO:0000256" key="2">
    <source>
        <dbReference type="ARBA" id="ARBA00022900"/>
    </source>
</evidence>
<dbReference type="EMBL" id="KZ308979">
    <property type="protein sequence ID" value="KAG8236022.1"/>
    <property type="molecule type" value="Genomic_DNA"/>
</dbReference>
<dbReference type="GO" id="GO:0004867">
    <property type="term" value="F:serine-type endopeptidase inhibitor activity"/>
    <property type="evidence" value="ECO:0007669"/>
    <property type="project" value="UniProtKB-KW"/>
</dbReference>
<dbReference type="InterPro" id="IPR023796">
    <property type="entry name" value="Serpin_dom"/>
</dbReference>
<feature type="domain" description="Serpin" evidence="5">
    <location>
        <begin position="60"/>
        <end position="432"/>
    </location>
</feature>
<reference evidence="6" key="1">
    <citation type="submission" date="2013-04" db="EMBL/GenBank/DDBJ databases">
        <authorList>
            <person name="Qu J."/>
            <person name="Murali S.C."/>
            <person name="Bandaranaike D."/>
            <person name="Bellair M."/>
            <person name="Blankenburg K."/>
            <person name="Chao H."/>
            <person name="Dinh H."/>
            <person name="Doddapaneni H."/>
            <person name="Downs B."/>
            <person name="Dugan-Rocha S."/>
            <person name="Elkadiri S."/>
            <person name="Gnanaolivu R.D."/>
            <person name="Hernandez B."/>
            <person name="Javaid M."/>
            <person name="Jayaseelan J.C."/>
            <person name="Lee S."/>
            <person name="Li M."/>
            <person name="Ming W."/>
            <person name="Munidasa M."/>
            <person name="Muniz J."/>
            <person name="Nguyen L."/>
            <person name="Ongeri F."/>
            <person name="Osuji N."/>
            <person name="Pu L.-L."/>
            <person name="Puazo M."/>
            <person name="Qu C."/>
            <person name="Quiroz J."/>
            <person name="Raj R."/>
            <person name="Weissenberger G."/>
            <person name="Xin Y."/>
            <person name="Zou X."/>
            <person name="Han Y."/>
            <person name="Richards S."/>
            <person name="Worley K."/>
            <person name="Muzny D."/>
            <person name="Gibbs R."/>
        </authorList>
    </citation>
    <scope>NUCLEOTIDE SEQUENCE</scope>
    <source>
        <strain evidence="6">Sampled in the wild</strain>
    </source>
</reference>
<proteinExistence type="inferred from homology"/>
<dbReference type="InterPro" id="IPR042178">
    <property type="entry name" value="Serpin_sf_1"/>
</dbReference>
<keyword evidence="4" id="KW-0732">Signal</keyword>
<comment type="caution">
    <text evidence="6">The sequence shown here is derived from an EMBL/GenBank/DDBJ whole genome shotgun (WGS) entry which is preliminary data.</text>
</comment>
<sequence length="435" mass="48266">MKNVVDWFYWLLILVLVVWQVGGYPFPSGEPETSRSKGNREIPKGRRLIVTVSLSQRCVQEVTKEDRADGKSRNNLVVSPVGVWSLLALITEGAAGNTESQLKAVLNIPDDYSALRRGYRNIVKAMMKANGTTATLESGNAIFKDLNQPITPEFEYVAESYYKATVRGVDVSKPDVVAAEVNSWVNSTTHGHIPHIVSADDVNEAKMILSNAIFFQGFWAKPFNSTLTVTRPFYGDYKQYSGASSGSKEEEVVAEVPMMYQSGKFRLAYSDSLKAQVLELPYEGDLLSMLVLLPSKGVPLLELFATLQNYTMDSIFQILQTQNTFQPGQDEENEEENIDVFLPRFTLGVVDLFEAELGNLSKLTQMRSYVSKVIHRAEIKVAEEGTVASAATVATINNFNMPTVFRANHPFIFIVVEKSTKAIIFSGKVSNPSLS</sequence>
<gene>
    <name evidence="6" type="ORF">J437_LFUL015400</name>
</gene>
<evidence type="ECO:0000256" key="4">
    <source>
        <dbReference type="SAM" id="SignalP"/>
    </source>
</evidence>
<name>A0A8K0KK18_LADFU</name>
<dbReference type="InterPro" id="IPR023795">
    <property type="entry name" value="Serpin_CS"/>
</dbReference>
<organism evidence="6 7">
    <name type="scientific">Ladona fulva</name>
    <name type="common">Scarce chaser dragonfly</name>
    <name type="synonym">Libellula fulva</name>
    <dbReference type="NCBI Taxonomy" id="123851"/>
    <lineage>
        <taxon>Eukaryota</taxon>
        <taxon>Metazoa</taxon>
        <taxon>Ecdysozoa</taxon>
        <taxon>Arthropoda</taxon>
        <taxon>Hexapoda</taxon>
        <taxon>Insecta</taxon>
        <taxon>Pterygota</taxon>
        <taxon>Palaeoptera</taxon>
        <taxon>Odonata</taxon>
        <taxon>Epiprocta</taxon>
        <taxon>Anisoptera</taxon>
        <taxon>Libelluloidea</taxon>
        <taxon>Libellulidae</taxon>
        <taxon>Ladona</taxon>
    </lineage>
</organism>
<dbReference type="CDD" id="cd19598">
    <property type="entry name" value="serpin77Ba-like_insects"/>
    <property type="match status" value="1"/>
</dbReference>
<dbReference type="GO" id="GO:0005615">
    <property type="term" value="C:extracellular space"/>
    <property type="evidence" value="ECO:0007669"/>
    <property type="project" value="InterPro"/>
</dbReference>
<dbReference type="PANTHER" id="PTHR11461:SF367">
    <property type="entry name" value="GH21475P-RELATED"/>
    <property type="match status" value="1"/>
</dbReference>
<evidence type="ECO:0000313" key="7">
    <source>
        <dbReference type="Proteomes" id="UP000792457"/>
    </source>
</evidence>
<keyword evidence="1" id="KW-0646">Protease inhibitor</keyword>
<dbReference type="Gene3D" id="2.30.39.10">
    <property type="entry name" value="Alpha-1-antitrypsin, domain 1"/>
    <property type="match status" value="1"/>
</dbReference>
<keyword evidence="2" id="KW-0722">Serine protease inhibitor</keyword>